<feature type="compositionally biased region" description="Basic and acidic residues" evidence="1">
    <location>
        <begin position="824"/>
        <end position="840"/>
    </location>
</feature>
<feature type="region of interest" description="Disordered" evidence="1">
    <location>
        <begin position="810"/>
        <end position="858"/>
    </location>
</feature>
<name>A0ABD3SSG4_9STRA</name>
<dbReference type="Proteomes" id="UP001530377">
    <property type="component" value="Unassembled WGS sequence"/>
</dbReference>
<evidence type="ECO:0000313" key="3">
    <source>
        <dbReference type="Proteomes" id="UP001530377"/>
    </source>
</evidence>
<feature type="region of interest" description="Disordered" evidence="1">
    <location>
        <begin position="88"/>
        <end position="113"/>
    </location>
</feature>
<comment type="caution">
    <text evidence="2">The sequence shown here is derived from an EMBL/GenBank/DDBJ whole genome shotgun (WGS) entry which is preliminary data.</text>
</comment>
<accession>A0ABD3SSG4</accession>
<feature type="region of interest" description="Disordered" evidence="1">
    <location>
        <begin position="162"/>
        <end position="216"/>
    </location>
</feature>
<dbReference type="SUPFAM" id="SSF81301">
    <property type="entry name" value="Nucleotidyltransferase"/>
    <property type="match status" value="1"/>
</dbReference>
<keyword evidence="3" id="KW-1185">Reference proteome</keyword>
<evidence type="ECO:0000313" key="2">
    <source>
        <dbReference type="EMBL" id="KAL3827167.1"/>
    </source>
</evidence>
<feature type="compositionally biased region" description="Basic and acidic residues" evidence="1">
    <location>
        <begin position="481"/>
        <end position="491"/>
    </location>
</feature>
<dbReference type="EMBL" id="JALLPB020000007">
    <property type="protein sequence ID" value="KAL3827167.1"/>
    <property type="molecule type" value="Genomic_DNA"/>
</dbReference>
<sequence length="1517" mass="167023">MMNDAAAEERQERIESFKKKIAGLHATSRKYNITSDCSINTLDSSFAAASVNSSSNATRASSYGSVDLFRDANKATFASANELLSNSEKRCPEETTNLPPLLDDEDVEGSENEREVIKLTLSDDEISESTDILLARDSESVEERNLFEGMMNAFRKSLHQEDIPGENPFASDDEDSVSTSQPFAVESKGFNPFASDDEDSVGTSQPLAEETESFEENNLLEEMLNTFRNQVMSSTKAKENVIVVDETRAKMTLPVMLEEEVSSTPHRPGIVTTRAVSQSSKVSAYTLATSGGFSIESVAASGISANTGTSGISADTSTSCGFSIQSIADGVNSGGSGVDLAELVASKMANEQLEKPISVTSTSTSASTSTYGELESVAKEDIQQGHGEVATSPVNNHVTKSTLTYPSDSNDEIAFVEYTEKIVSQRLRRLVDIGREIKDLQDTSDAGSTAENSSSSSTRGKRERRHGTIKTLSSGSLFGLSKHDEKQKVESSETSTGNDVWLATTASTMTKNQAPSNPFAELLKLRQSHKMAMKKFQDAESLVSSNTSETCSAEAVPTAATGQQSTPAPAPHMNEFVLASSSNTYVDTFKSRQNRKKAIKQMSTNSMEGISFDDSSNSNTSKSVNTVAEDASVASSAIENYIAETLSASQSPRDSLLDLESHMSNLFSDLLRLRQTRKATIDKILEKSVGGAALDDSSNADTSMSSKFTNTDMGKNNFSLVYCDDDNGKESLDGELFSNLKQALSKIQSIDSEDYTENSNGDDNDPHVIVKDMGSCAVSSLKDESYIMTSRKGNVQDVDDDDDLLIDEDYEVKSVPKSPASIEDWDKVHETETSKTRGNDDDNDTVARANSNKVDNLMEKDRNTTLTPPRKRVVLSDGSASISTKDSILGRSINISNDALVSERIYLESLRAQVHAELKVHVADEEIRLALAARLHAIQDFYKRKATVLSLGKSTSFPISPKSPLINNEEDDAIISRFGGVSRKVKTANSQDNTSATHDSLGRSDVNPAQRRQDTHMYALQRAQANMNEAIRAVHNSPRSSSYVPNDDDGGKAMEAREGEIPGHIFPNDTFWNDEDDPHSDDAGIFIESARTPARVEIAQNAWKYYLNINSLIFESRVYDYQYKHIQDDPLYPYLDSLVGIADSGEDGYADENKRVSQKVKAEYKDMSSHRICHSLAKDAEDALPGLRAICTDLGSKLGIQTMAVGPVKKPSEALLKCEKKYGGDPLLVTDYCRTSLFVKDIATLLALIEIVLSKYTSIVRRIKLSTLKSDHNPLLGGYRDCKINLDVGGHVCEIQVHLIAMWLVKEAGGYVHYKKCCEHNVYPSTFDIGRTLAGLSRDVLNDLVLISEADMKRTPVESLQHHQEEMIRDYFALANLYICHSRGKKAELILRRTAKLRSESEKFGRYHAETSLHLELLRRSLKLQHKYKSAAAVKRQIKKIRSMQGKGHTEEPTLSQLWAEDQCGAFERVCEMIIDPAKIERQNEEQRAFMVDESRAIWLRKRRDFFPASGQDTLGL</sequence>
<reference evidence="2 3" key="1">
    <citation type="submission" date="2024-10" db="EMBL/GenBank/DDBJ databases">
        <title>Updated reference genomes for cyclostephanoid diatoms.</title>
        <authorList>
            <person name="Roberts W.R."/>
            <person name="Alverson A.J."/>
        </authorList>
    </citation>
    <scope>NUCLEOTIDE SEQUENCE [LARGE SCALE GENOMIC DNA]</scope>
    <source>
        <strain evidence="2 3">AJA228-03</strain>
    </source>
</reference>
<feature type="region of interest" description="Disordered" evidence="1">
    <location>
        <begin position="985"/>
        <end position="1008"/>
    </location>
</feature>
<feature type="compositionally biased region" description="Polar residues" evidence="1">
    <location>
        <begin position="987"/>
        <end position="998"/>
    </location>
</feature>
<feature type="compositionally biased region" description="Polar residues" evidence="1">
    <location>
        <begin position="443"/>
        <end position="452"/>
    </location>
</feature>
<organism evidence="2 3">
    <name type="scientific">Cyclostephanos tholiformis</name>
    <dbReference type="NCBI Taxonomy" id="382380"/>
    <lineage>
        <taxon>Eukaryota</taxon>
        <taxon>Sar</taxon>
        <taxon>Stramenopiles</taxon>
        <taxon>Ochrophyta</taxon>
        <taxon>Bacillariophyta</taxon>
        <taxon>Coscinodiscophyceae</taxon>
        <taxon>Thalassiosirophycidae</taxon>
        <taxon>Stephanodiscales</taxon>
        <taxon>Stephanodiscaceae</taxon>
        <taxon>Cyclostephanos</taxon>
    </lineage>
</organism>
<proteinExistence type="predicted"/>
<feature type="compositionally biased region" description="Basic residues" evidence="1">
    <location>
        <begin position="459"/>
        <end position="468"/>
    </location>
</feature>
<protein>
    <submittedName>
        <fullName evidence="2">Uncharacterized protein</fullName>
    </submittedName>
</protein>
<feature type="region of interest" description="Disordered" evidence="1">
    <location>
        <begin position="441"/>
        <end position="495"/>
    </location>
</feature>
<evidence type="ECO:0000256" key="1">
    <source>
        <dbReference type="SAM" id="MobiDB-lite"/>
    </source>
</evidence>
<gene>
    <name evidence="2" type="ORF">ACHAXA_006722</name>
</gene>
<dbReference type="InterPro" id="IPR043519">
    <property type="entry name" value="NT_sf"/>
</dbReference>